<dbReference type="Bgee" id="ENSCJAG00000047512">
    <property type="expression patterns" value="Expressed in testis"/>
</dbReference>
<keyword evidence="3" id="KW-1185">Reference proteome</keyword>
<dbReference type="RefSeq" id="XP_054111827.1">
    <property type="nucleotide sequence ID" value="XM_054255852.1"/>
</dbReference>
<feature type="transmembrane region" description="Helical" evidence="1">
    <location>
        <begin position="46"/>
        <end position="66"/>
    </location>
</feature>
<dbReference type="Proteomes" id="UP000008225">
    <property type="component" value="Chromosome 5"/>
</dbReference>
<dbReference type="GO" id="GO:0070059">
    <property type="term" value="P:intrinsic apoptotic signaling pathway in response to endoplasmic reticulum stress"/>
    <property type="evidence" value="ECO:0007669"/>
    <property type="project" value="Ensembl"/>
</dbReference>
<feature type="transmembrane region" description="Helical" evidence="1">
    <location>
        <begin position="16"/>
        <end position="40"/>
    </location>
</feature>
<accession>A0A2R8P0K8</accession>
<name>A0A2R8P0K8_CALJA</name>
<dbReference type="OMA" id="LLFWIIW"/>
<protein>
    <submittedName>
        <fullName evidence="2">Transmembrane protein 238 like</fullName>
    </submittedName>
</protein>
<reference evidence="2" key="2">
    <citation type="submission" date="2025-08" db="UniProtKB">
        <authorList>
            <consortium name="Ensembl"/>
        </authorList>
    </citation>
    <scope>IDENTIFICATION</scope>
</reference>
<dbReference type="OrthoDB" id="9047238at2759"/>
<dbReference type="STRING" id="9483.ENSCJAP00000052675"/>
<dbReference type="Pfam" id="PF15125">
    <property type="entry name" value="TMEM238"/>
    <property type="match status" value="1"/>
</dbReference>
<dbReference type="PANTHER" id="PTHR28613">
    <property type="entry name" value="SI:CH211-232M10.4-RELATED"/>
    <property type="match status" value="1"/>
</dbReference>
<proteinExistence type="predicted"/>
<dbReference type="GO" id="GO:0005789">
    <property type="term" value="C:endoplasmic reticulum membrane"/>
    <property type="evidence" value="ECO:0007669"/>
    <property type="project" value="Ensembl"/>
</dbReference>
<keyword evidence="1" id="KW-0812">Transmembrane</keyword>
<evidence type="ECO:0000313" key="3">
    <source>
        <dbReference type="Proteomes" id="UP000008225"/>
    </source>
</evidence>
<dbReference type="FunCoup" id="A0A2R8P0K8">
    <property type="interactions" value="16"/>
</dbReference>
<dbReference type="CTD" id="100289255"/>
<dbReference type="KEGG" id="cjc:118153723"/>
<gene>
    <name evidence="2" type="primary">TMEM238L</name>
</gene>
<dbReference type="PANTHER" id="PTHR28613:SF2">
    <property type="entry name" value="TRANSMEMBRANE PROTEIN 238-LIKE"/>
    <property type="match status" value="1"/>
</dbReference>
<dbReference type="GeneID" id="118153723"/>
<sequence length="79" mass="8821">MLLGNLWGRCHPGRCALFLVLAILLDAVGLVLLLLGILASLSYWDFLVYTGALILAFSLLLWIIWYSCNIEVSPEKLDL</sequence>
<evidence type="ECO:0000313" key="2">
    <source>
        <dbReference type="Ensembl" id="ENSCJAP00000052675.1"/>
    </source>
</evidence>
<dbReference type="Ensembl" id="ENSCJAT00000081292.2">
    <property type="protein sequence ID" value="ENSCJAP00000052675.1"/>
    <property type="gene ID" value="ENSCJAG00000047512.2"/>
</dbReference>
<keyword evidence="1" id="KW-0472">Membrane</keyword>
<dbReference type="GeneTree" id="ENSGT00940000164189"/>
<reference evidence="2" key="3">
    <citation type="submission" date="2025-09" db="UniProtKB">
        <authorList>
            <consortium name="Ensembl"/>
        </authorList>
    </citation>
    <scope>IDENTIFICATION</scope>
</reference>
<dbReference type="InterPro" id="IPR029365">
    <property type="entry name" value="TMEM238"/>
</dbReference>
<dbReference type="InParanoid" id="A0A2R8P0K8"/>
<organism evidence="2 3">
    <name type="scientific">Callithrix jacchus</name>
    <name type="common">White-tufted-ear marmoset</name>
    <name type="synonym">Simia Jacchus</name>
    <dbReference type="NCBI Taxonomy" id="9483"/>
    <lineage>
        <taxon>Eukaryota</taxon>
        <taxon>Metazoa</taxon>
        <taxon>Chordata</taxon>
        <taxon>Craniata</taxon>
        <taxon>Vertebrata</taxon>
        <taxon>Euteleostomi</taxon>
        <taxon>Mammalia</taxon>
        <taxon>Eutheria</taxon>
        <taxon>Euarchontoglires</taxon>
        <taxon>Primates</taxon>
        <taxon>Haplorrhini</taxon>
        <taxon>Platyrrhini</taxon>
        <taxon>Cebidae</taxon>
        <taxon>Callitrichinae</taxon>
        <taxon>Callithrix</taxon>
        <taxon>Callithrix</taxon>
    </lineage>
</organism>
<dbReference type="AlphaFoldDB" id="A0A2R8P0K8"/>
<keyword evidence="1" id="KW-1133">Transmembrane helix</keyword>
<evidence type="ECO:0000256" key="1">
    <source>
        <dbReference type="SAM" id="Phobius"/>
    </source>
</evidence>
<reference evidence="2" key="1">
    <citation type="submission" date="2009-03" db="EMBL/GenBank/DDBJ databases">
        <authorList>
            <person name="Warren W."/>
            <person name="Ye L."/>
            <person name="Minx P."/>
            <person name="Worley K."/>
            <person name="Gibbs R."/>
            <person name="Wilson R.K."/>
        </authorList>
    </citation>
    <scope>NUCLEOTIDE SEQUENCE [LARGE SCALE GENOMIC DNA]</scope>
</reference>